<proteinExistence type="predicted"/>
<dbReference type="PANTHER" id="PTHR30600:SF10">
    <property type="entry name" value="BLL6722 PROTEIN"/>
    <property type="match status" value="1"/>
</dbReference>
<evidence type="ECO:0000256" key="9">
    <source>
        <dbReference type="PIRSR" id="PIRSR000294-2"/>
    </source>
</evidence>
<keyword evidence="2 8" id="KW-0349">Heme</keyword>
<accession>F0NYG5</accession>
<organism evidence="11 12">
    <name type="scientific">Weeksella virosa (strain ATCC 43766 / DSM 16922 / JCM 21250 / CCUG 30538 / CDC 9751 / IAM 14551 / NBRC 16016 / NCTC 11634 / CL345/78)</name>
    <dbReference type="NCBI Taxonomy" id="865938"/>
    <lineage>
        <taxon>Bacteria</taxon>
        <taxon>Pseudomonadati</taxon>
        <taxon>Bacteroidota</taxon>
        <taxon>Flavobacteriia</taxon>
        <taxon>Flavobacteriales</taxon>
        <taxon>Weeksellaceae</taxon>
        <taxon>Weeksella</taxon>
    </lineage>
</organism>
<dbReference type="SUPFAM" id="SSF46626">
    <property type="entry name" value="Cytochrome c"/>
    <property type="match status" value="2"/>
</dbReference>
<dbReference type="eggNOG" id="COG1858">
    <property type="taxonomic scope" value="Bacteria"/>
</dbReference>
<feature type="binding site" description="covalent" evidence="8">
    <location>
        <position position="78"/>
    </location>
    <ligand>
        <name>heme c</name>
        <dbReference type="ChEBI" id="CHEBI:61717"/>
        <label>1</label>
    </ligand>
</feature>
<name>F0NYG5_WEEVC</name>
<dbReference type="EMBL" id="CP002455">
    <property type="protein sequence ID" value="ADX67085.1"/>
    <property type="molecule type" value="Genomic_DNA"/>
</dbReference>
<dbReference type="KEGG" id="wvi:Weevi_0365"/>
<dbReference type="GO" id="GO:0020037">
    <property type="term" value="F:heme binding"/>
    <property type="evidence" value="ECO:0007669"/>
    <property type="project" value="InterPro"/>
</dbReference>
<dbReference type="STRING" id="865938.Weevi_0365"/>
<evidence type="ECO:0000259" key="10">
    <source>
        <dbReference type="PROSITE" id="PS51007"/>
    </source>
</evidence>
<feature type="binding site" description="covalent" evidence="8">
    <location>
        <position position="224"/>
    </location>
    <ligand>
        <name>heme c</name>
        <dbReference type="ChEBI" id="CHEBI:61717"/>
        <label>2</label>
    </ligand>
</feature>
<keyword evidence="12" id="KW-1185">Reference proteome</keyword>
<dbReference type="GO" id="GO:0009055">
    <property type="term" value="F:electron transfer activity"/>
    <property type="evidence" value="ECO:0007669"/>
    <property type="project" value="InterPro"/>
</dbReference>
<dbReference type="HOGENOM" id="CLU_034652_3_3_10"/>
<comment type="cofactor">
    <cofactor evidence="8">
        <name>heme</name>
        <dbReference type="ChEBI" id="CHEBI:30413"/>
    </cofactor>
    <text evidence="8">Binds 2 heme groups.</text>
</comment>
<sequence>MKKIIFYFFVMMFISSCNSDDIDYGEPLINEDYTLLYPDYFPDIANSSTQNSLTKQGVELGRKLFYDGRLSRNNTISCGFCHIQENAFTHHGHNVSHGIDGRLGIRNTPPIQNLAFTKHFNWDGVLHDLSMQPLIPITTYEEMDSSMEDVVEKLKNDALYRKYFRVVFGDEEINGHRILLALDQFMGSVISANSKYDQYLQNKIALTAEEQKGLNLFQAKCSTCHSGALQTDQSFRNTGLYYDPQYQDAGRFRVTLDSADWMKFRVPSLRNIELTAPYMHDGRFYSLEAVLNHYSNGIRNTKNLDSVFLQGSRPGIPMTTEEKTAIIAFLKTLTDFDFINNPAYAEF</sequence>
<dbReference type="PROSITE" id="PS51257">
    <property type="entry name" value="PROKAR_LIPOPROTEIN"/>
    <property type="match status" value="1"/>
</dbReference>
<dbReference type="Gene3D" id="1.10.760.10">
    <property type="entry name" value="Cytochrome c-like domain"/>
    <property type="match status" value="2"/>
</dbReference>
<reference evidence="11 12" key="1">
    <citation type="journal article" date="2011" name="Stand. Genomic Sci.">
        <title>Complete genome sequence of Weeksella virosa type strain (9751).</title>
        <authorList>
            <person name="Lang E."/>
            <person name="Teshima H."/>
            <person name="Lucas S."/>
            <person name="Lapidus A."/>
            <person name="Hammon N."/>
            <person name="Deshpande S."/>
            <person name="Nolan M."/>
            <person name="Cheng J.F."/>
            <person name="Pitluck S."/>
            <person name="Liolios K."/>
            <person name="Pagani I."/>
            <person name="Mikhailova N."/>
            <person name="Ivanova N."/>
            <person name="Mavromatis K."/>
            <person name="Pati A."/>
            <person name="Tapia R."/>
            <person name="Han C."/>
            <person name="Goodwin L."/>
            <person name="Chen A."/>
            <person name="Palaniappan K."/>
            <person name="Land M."/>
            <person name="Hauser L."/>
            <person name="Chang Y.J."/>
            <person name="Jeffries C.D."/>
            <person name="Brambilla E.M."/>
            <person name="Kopitz M."/>
            <person name="Rohde M."/>
            <person name="Goker M."/>
            <person name="Tindall B.J."/>
            <person name="Detter J.C."/>
            <person name="Woyke T."/>
            <person name="Bristow J."/>
            <person name="Eisen J.A."/>
            <person name="Markowitz V."/>
            <person name="Hugenholtz P."/>
            <person name="Klenk H.P."/>
            <person name="Kyrpides N.C."/>
        </authorList>
    </citation>
    <scope>NUCLEOTIDE SEQUENCE [LARGE SCALE GENOMIC DNA]</scope>
    <source>
        <strain evidence="12">ATCC 43766 / DSM 16922 / JCM 21250 / NBRC 16016 / NCTC 11634 / CL345/78</strain>
    </source>
</reference>
<keyword evidence="7 9" id="KW-0408">Iron</keyword>
<feature type="binding site" description="axial binding residue" evidence="9">
    <location>
        <position position="82"/>
    </location>
    <ligand>
        <name>heme c</name>
        <dbReference type="ChEBI" id="CHEBI:61717"/>
        <label>1</label>
    </ligand>
    <ligandPart>
        <name>Fe</name>
        <dbReference type="ChEBI" id="CHEBI:18248"/>
    </ligandPart>
</feature>
<keyword evidence="3 9" id="KW-0479">Metal-binding</keyword>
<reference evidence="12" key="2">
    <citation type="journal article" date="2011" name="Stand. Genomic Sci.">
        <title>Complete genome sequence of Weeksella virosa type strain (9751T).</title>
        <authorList>
            <person name="Lang E."/>
            <person name="Teshima H."/>
            <person name="Lucas S."/>
            <person name="Lapidus A."/>
            <person name="Hammon N."/>
            <person name="Deshpande S."/>
            <person name="Nolan M."/>
            <person name="Cheng J."/>
            <person name="Pitluck S."/>
            <person name="Liolios K."/>
            <person name="Pagani I."/>
            <person name="Mikhailova N."/>
            <person name="Ivanova N."/>
            <person name="Mavromatis K."/>
            <person name="Pati A."/>
            <person name="Tapia R."/>
            <person name="Han C."/>
            <person name="Goodwin L."/>
            <person name="Chen A."/>
            <person name="Palaniappan K."/>
            <person name="Land M."/>
            <person name="Hauser L."/>
            <person name="Chang Y."/>
            <person name="Jeffries C."/>
            <person name="Brambilla E."/>
            <person name="Kopitz M."/>
            <person name="Rohde M."/>
            <person name="Goker M."/>
            <person name="Tindall B."/>
            <person name="Detter J."/>
            <person name="Woyke T."/>
            <person name="Bristow J."/>
            <person name="Eisen J."/>
            <person name="Markowitz V."/>
            <person name="Hugenholtz P."/>
            <person name="Klenk H."/>
            <person name="Kyrpides N."/>
        </authorList>
    </citation>
    <scope>NUCLEOTIDE SEQUENCE [LARGE SCALE GENOMIC DNA]</scope>
    <source>
        <strain evidence="12">ATCC 43766 / DSM 16922 / JCM 21250 / NBRC 16016 / NCTC 11634 / CL345/78</strain>
    </source>
</reference>
<keyword evidence="4" id="KW-0732">Signal</keyword>
<feature type="binding site" description="covalent" evidence="8">
    <location>
        <position position="221"/>
    </location>
    <ligand>
        <name>heme c</name>
        <dbReference type="ChEBI" id="CHEBI:61717"/>
        <label>2</label>
    </ligand>
</feature>
<comment type="subcellular location">
    <subcellularLocation>
        <location evidence="1">Periplasm</location>
    </subcellularLocation>
</comment>
<evidence type="ECO:0000256" key="8">
    <source>
        <dbReference type="PIRSR" id="PIRSR000294-1"/>
    </source>
</evidence>
<dbReference type="InterPro" id="IPR004852">
    <property type="entry name" value="Di-haem_cyt_c_peroxidsae"/>
</dbReference>
<dbReference type="EC" id="1.11.1.5" evidence="11"/>
<dbReference type="InterPro" id="IPR009056">
    <property type="entry name" value="Cyt_c-like_dom"/>
</dbReference>
<dbReference type="GO" id="GO:0042597">
    <property type="term" value="C:periplasmic space"/>
    <property type="evidence" value="ECO:0007669"/>
    <property type="project" value="UniProtKB-SubCell"/>
</dbReference>
<keyword evidence="5" id="KW-0574">Periplasm</keyword>
<keyword evidence="11" id="KW-0575">Peroxidase</keyword>
<dbReference type="GO" id="GO:0046872">
    <property type="term" value="F:metal ion binding"/>
    <property type="evidence" value="ECO:0007669"/>
    <property type="project" value="UniProtKB-KW"/>
</dbReference>
<gene>
    <name evidence="11" type="ordered locus">Weevi_0365</name>
</gene>
<dbReference type="PANTHER" id="PTHR30600">
    <property type="entry name" value="CYTOCHROME C PEROXIDASE-RELATED"/>
    <property type="match status" value="1"/>
</dbReference>
<dbReference type="GO" id="GO:0004130">
    <property type="term" value="F:cytochrome-c peroxidase activity"/>
    <property type="evidence" value="ECO:0007669"/>
    <property type="project" value="UniProtKB-EC"/>
</dbReference>
<evidence type="ECO:0000256" key="1">
    <source>
        <dbReference type="ARBA" id="ARBA00004418"/>
    </source>
</evidence>
<dbReference type="InterPro" id="IPR051395">
    <property type="entry name" value="Cytochrome_c_Peroxidase/MauG"/>
</dbReference>
<dbReference type="Proteomes" id="UP000008641">
    <property type="component" value="Chromosome"/>
</dbReference>
<evidence type="ECO:0000256" key="6">
    <source>
        <dbReference type="ARBA" id="ARBA00023002"/>
    </source>
</evidence>
<feature type="binding site" description="covalent" evidence="8">
    <location>
        <position position="81"/>
    </location>
    <ligand>
        <name>heme c</name>
        <dbReference type="ChEBI" id="CHEBI:61717"/>
        <label>1</label>
    </ligand>
</feature>
<evidence type="ECO:0000256" key="5">
    <source>
        <dbReference type="ARBA" id="ARBA00022764"/>
    </source>
</evidence>
<evidence type="ECO:0000313" key="12">
    <source>
        <dbReference type="Proteomes" id="UP000008641"/>
    </source>
</evidence>
<feature type="domain" description="Cytochrome c" evidence="10">
    <location>
        <begin position="208"/>
        <end position="334"/>
    </location>
</feature>
<protein>
    <submittedName>
        <fullName evidence="11">Cytochrome-c peroxidase</fullName>
        <ecNumber evidence="11">1.11.1.5</ecNumber>
    </submittedName>
</protein>
<evidence type="ECO:0000256" key="2">
    <source>
        <dbReference type="ARBA" id="ARBA00022617"/>
    </source>
</evidence>
<dbReference type="AlphaFoldDB" id="F0NYG5"/>
<dbReference type="PIRSF" id="PIRSF000294">
    <property type="entry name" value="Cytochrome-c_peroxidase"/>
    <property type="match status" value="1"/>
</dbReference>
<dbReference type="InterPro" id="IPR036909">
    <property type="entry name" value="Cyt_c-like_dom_sf"/>
</dbReference>
<dbReference type="RefSeq" id="WP_013597477.1">
    <property type="nucleotide sequence ID" value="NC_015144.1"/>
</dbReference>
<keyword evidence="6 11" id="KW-0560">Oxidoreductase</keyword>
<evidence type="ECO:0000256" key="7">
    <source>
        <dbReference type="ARBA" id="ARBA00023004"/>
    </source>
</evidence>
<comment type="PTM">
    <text evidence="8">Binds 2 heme groups per subunit.</text>
</comment>
<dbReference type="OrthoDB" id="9805202at2"/>
<dbReference type="PROSITE" id="PS51007">
    <property type="entry name" value="CYTC"/>
    <property type="match status" value="1"/>
</dbReference>
<evidence type="ECO:0000313" key="11">
    <source>
        <dbReference type="EMBL" id="ADX67085.1"/>
    </source>
</evidence>
<dbReference type="Pfam" id="PF03150">
    <property type="entry name" value="CCP_MauG"/>
    <property type="match status" value="1"/>
</dbReference>
<evidence type="ECO:0000256" key="4">
    <source>
        <dbReference type="ARBA" id="ARBA00022729"/>
    </source>
</evidence>
<evidence type="ECO:0000256" key="3">
    <source>
        <dbReference type="ARBA" id="ARBA00022723"/>
    </source>
</evidence>
<feature type="binding site" description="axial binding residue" evidence="9">
    <location>
        <position position="225"/>
    </location>
    <ligand>
        <name>heme c</name>
        <dbReference type="ChEBI" id="CHEBI:61717"/>
        <label>2</label>
    </ligand>
    <ligandPart>
        <name>Fe</name>
        <dbReference type="ChEBI" id="CHEBI:18248"/>
    </ligandPart>
</feature>
<dbReference type="InterPro" id="IPR026259">
    <property type="entry name" value="MauG/Cytc_peroxidase"/>
</dbReference>